<proteinExistence type="predicted"/>
<dbReference type="EMBL" id="ADCP02000001">
    <property type="protein sequence ID" value="EFV42686.1"/>
    <property type="molecule type" value="Genomic_DNA"/>
</dbReference>
<organism evidence="4 5">
    <name type="scientific">Bilophila wadsworthia (strain 3_1_6)</name>
    <dbReference type="NCBI Taxonomy" id="563192"/>
    <lineage>
        <taxon>Bacteria</taxon>
        <taxon>Pseudomonadati</taxon>
        <taxon>Thermodesulfobacteriota</taxon>
        <taxon>Desulfovibrionia</taxon>
        <taxon>Desulfovibrionales</taxon>
        <taxon>Desulfovibrionaceae</taxon>
        <taxon>Bilophila</taxon>
    </lineage>
</organism>
<dbReference type="eggNOG" id="COG0456">
    <property type="taxonomic scope" value="Bacteria"/>
</dbReference>
<evidence type="ECO:0000256" key="1">
    <source>
        <dbReference type="ARBA" id="ARBA00022679"/>
    </source>
</evidence>
<dbReference type="Gene3D" id="3.40.630.30">
    <property type="match status" value="1"/>
</dbReference>
<dbReference type="InterPro" id="IPR016181">
    <property type="entry name" value="Acyl_CoA_acyltransferase"/>
</dbReference>
<evidence type="ECO:0000259" key="3">
    <source>
        <dbReference type="PROSITE" id="PS51186"/>
    </source>
</evidence>
<dbReference type="GeneID" id="78085106"/>
<gene>
    <name evidence="4" type="ORF">HMPREF0179_03522</name>
</gene>
<dbReference type="OrthoDB" id="9789605at2"/>
<dbReference type="PANTHER" id="PTHR43877:SF2">
    <property type="entry name" value="AMINOALKYLPHOSPHONATE N-ACETYLTRANSFERASE-RELATED"/>
    <property type="match status" value="1"/>
</dbReference>
<dbReference type="CDD" id="cd04301">
    <property type="entry name" value="NAT_SF"/>
    <property type="match status" value="1"/>
</dbReference>
<dbReference type="STRING" id="563192.HMPREF0179_03522"/>
<dbReference type="GO" id="GO:0016747">
    <property type="term" value="F:acyltransferase activity, transferring groups other than amino-acyl groups"/>
    <property type="evidence" value="ECO:0007669"/>
    <property type="project" value="InterPro"/>
</dbReference>
<dbReference type="PROSITE" id="PS51186">
    <property type="entry name" value="GNAT"/>
    <property type="match status" value="1"/>
</dbReference>
<evidence type="ECO:0000313" key="5">
    <source>
        <dbReference type="Proteomes" id="UP000006034"/>
    </source>
</evidence>
<dbReference type="InterPro" id="IPR000182">
    <property type="entry name" value="GNAT_dom"/>
</dbReference>
<name>E5YBE9_BILW3</name>
<evidence type="ECO:0000313" key="4">
    <source>
        <dbReference type="EMBL" id="EFV42686.1"/>
    </source>
</evidence>
<dbReference type="Pfam" id="PF00583">
    <property type="entry name" value="Acetyltransf_1"/>
    <property type="match status" value="1"/>
</dbReference>
<feature type="domain" description="N-acetyltransferase" evidence="3">
    <location>
        <begin position="2"/>
        <end position="160"/>
    </location>
</feature>
<dbReference type="Proteomes" id="UP000006034">
    <property type="component" value="Unassembled WGS sequence"/>
</dbReference>
<sequence>MHTITQLAPDDIPAVAEVIRQAFATVAEAFDLTEENCPTNGAFLRDAALAEEQERGTVLYGLSDEDGLSGCMALKRKDEATFSLEKLAVAPWSRNRGYGGALVAHAVEEVRRAGGGTICIGAMYENRKLVRWYERQGFSITGTRKFAHLPFVVCFMEKSV</sequence>
<dbReference type="PANTHER" id="PTHR43877">
    <property type="entry name" value="AMINOALKYLPHOSPHONATE N-ACETYLTRANSFERASE-RELATED-RELATED"/>
    <property type="match status" value="1"/>
</dbReference>
<dbReference type="AlphaFoldDB" id="E5YBE9"/>
<dbReference type="InterPro" id="IPR050832">
    <property type="entry name" value="Bact_Acetyltransf"/>
</dbReference>
<keyword evidence="2" id="KW-0012">Acyltransferase</keyword>
<dbReference type="RefSeq" id="WP_005030466.1">
    <property type="nucleotide sequence ID" value="NZ_KE150238.1"/>
</dbReference>
<accession>E5YBE9</accession>
<evidence type="ECO:0000256" key="2">
    <source>
        <dbReference type="ARBA" id="ARBA00023315"/>
    </source>
</evidence>
<keyword evidence="5" id="KW-1185">Reference proteome</keyword>
<dbReference type="HOGENOM" id="CLU_114424_0_0_7"/>
<protein>
    <recommendedName>
        <fullName evidence="3">N-acetyltransferase domain-containing protein</fullName>
    </recommendedName>
</protein>
<dbReference type="SUPFAM" id="SSF55729">
    <property type="entry name" value="Acyl-CoA N-acyltransferases (Nat)"/>
    <property type="match status" value="1"/>
</dbReference>
<keyword evidence="1" id="KW-0808">Transferase</keyword>
<comment type="caution">
    <text evidence="4">The sequence shown here is derived from an EMBL/GenBank/DDBJ whole genome shotgun (WGS) entry which is preliminary data.</text>
</comment>
<reference evidence="4 5" key="1">
    <citation type="submission" date="2010-10" db="EMBL/GenBank/DDBJ databases">
        <authorList>
            <consortium name="The Broad Institute Genome Sequencing Platform"/>
            <person name="Ward D."/>
            <person name="Earl A."/>
            <person name="Feldgarden M."/>
            <person name="Young S.K."/>
            <person name="Gargeya S."/>
            <person name="Zeng Q."/>
            <person name="Alvarado L."/>
            <person name="Berlin A."/>
            <person name="Bochicchio J."/>
            <person name="Chapman S.B."/>
            <person name="Chen Z."/>
            <person name="Freedman E."/>
            <person name="Gellesch M."/>
            <person name="Goldberg J."/>
            <person name="Griggs A."/>
            <person name="Gujja S."/>
            <person name="Heilman E."/>
            <person name="Heiman D."/>
            <person name="Howarth C."/>
            <person name="Mehta T."/>
            <person name="Neiman D."/>
            <person name="Pearson M."/>
            <person name="Roberts A."/>
            <person name="Saif S."/>
            <person name="Shea T."/>
            <person name="Shenoy N."/>
            <person name="Sisk P."/>
            <person name="Stolte C."/>
            <person name="Sykes S."/>
            <person name="White J."/>
            <person name="Yandava C."/>
            <person name="Allen-Vercoe E."/>
            <person name="Sibley C."/>
            <person name="Ambrose C.E."/>
            <person name="Strauss J."/>
            <person name="Daigneault M."/>
            <person name="Haas B."/>
            <person name="Nusbaum C."/>
            <person name="Birren B."/>
        </authorList>
    </citation>
    <scope>NUCLEOTIDE SEQUENCE [LARGE SCALE GENOMIC DNA]</scope>
    <source>
        <strain evidence="4 5">3_1_6</strain>
    </source>
</reference>
<reference evidence="4 5" key="2">
    <citation type="submission" date="2013-04" db="EMBL/GenBank/DDBJ databases">
        <title>The Genome Sequence of Bilophila wadsworthia 3_1_6.</title>
        <authorList>
            <consortium name="The Broad Institute Genomics Platform"/>
            <person name="Earl A."/>
            <person name="Ward D."/>
            <person name="Feldgarden M."/>
            <person name="Gevers D."/>
            <person name="Sibley C."/>
            <person name="Strauss J."/>
            <person name="Allen-Vercoe E."/>
            <person name="Walker B."/>
            <person name="Young S."/>
            <person name="Zeng Q."/>
            <person name="Gargeya S."/>
            <person name="Fitzgerald M."/>
            <person name="Haas B."/>
            <person name="Abouelleil A."/>
            <person name="Allen A.W."/>
            <person name="Alvarado L."/>
            <person name="Arachchi H.M."/>
            <person name="Berlin A.M."/>
            <person name="Chapman S.B."/>
            <person name="Gainer-Dewar J."/>
            <person name="Goldberg J."/>
            <person name="Griggs A."/>
            <person name="Gujja S."/>
            <person name="Hansen M."/>
            <person name="Howarth C."/>
            <person name="Imamovic A."/>
            <person name="Ireland A."/>
            <person name="Larimer J."/>
            <person name="McCowan C."/>
            <person name="Murphy C."/>
            <person name="Pearson M."/>
            <person name="Poon T.W."/>
            <person name="Priest M."/>
            <person name="Roberts A."/>
            <person name="Saif S."/>
            <person name="Shea T."/>
            <person name="Sisk P."/>
            <person name="Sykes S."/>
            <person name="Wortman J."/>
            <person name="Nusbaum C."/>
            <person name="Birren B."/>
        </authorList>
    </citation>
    <scope>NUCLEOTIDE SEQUENCE [LARGE SCALE GENOMIC DNA]</scope>
    <source>
        <strain evidence="4 5">3_1_6</strain>
    </source>
</reference>